<keyword evidence="1" id="KW-0315">Glutamine amidotransferase</keyword>
<dbReference type="GO" id="GO:0000162">
    <property type="term" value="P:L-tryptophan biosynthetic process"/>
    <property type="evidence" value="ECO:0007669"/>
    <property type="project" value="TreeGrafter"/>
</dbReference>
<dbReference type="InterPro" id="IPR050472">
    <property type="entry name" value="Anth_synth/Amidotransfase"/>
</dbReference>
<dbReference type="InterPro" id="IPR017926">
    <property type="entry name" value="GATASE"/>
</dbReference>
<dbReference type="GO" id="GO:0004049">
    <property type="term" value="F:anthranilate synthase activity"/>
    <property type="evidence" value="ECO:0007669"/>
    <property type="project" value="TreeGrafter"/>
</dbReference>
<name>A0A3D9Z142_9HYPH</name>
<dbReference type="EMBL" id="QUMO01000002">
    <property type="protein sequence ID" value="REF87720.1"/>
    <property type="molecule type" value="Genomic_DNA"/>
</dbReference>
<evidence type="ECO:0000313" key="3">
    <source>
        <dbReference type="EMBL" id="REF87720.1"/>
    </source>
</evidence>
<comment type="caution">
    <text evidence="3">The sequence shown here is derived from an EMBL/GenBank/DDBJ whole genome shotgun (WGS) entry which is preliminary data.</text>
</comment>
<dbReference type="NCBIfam" id="TIGR00566">
    <property type="entry name" value="trpG_papA"/>
    <property type="match status" value="1"/>
</dbReference>
<feature type="domain" description="Glutamine amidotransferase" evidence="2">
    <location>
        <begin position="6"/>
        <end position="189"/>
    </location>
</feature>
<dbReference type="InterPro" id="IPR006221">
    <property type="entry name" value="TrpG/PapA_dom"/>
</dbReference>
<evidence type="ECO:0000259" key="2">
    <source>
        <dbReference type="Pfam" id="PF00117"/>
    </source>
</evidence>
<dbReference type="PANTHER" id="PTHR43418">
    <property type="entry name" value="MULTIFUNCTIONAL TRYPTOPHAN BIOSYNTHESIS PROTEIN-RELATED"/>
    <property type="match status" value="1"/>
</dbReference>
<dbReference type="Proteomes" id="UP000256900">
    <property type="component" value="Unassembled WGS sequence"/>
</dbReference>
<organism evidence="3 4">
    <name type="scientific">Methylovirgula ligni</name>
    <dbReference type="NCBI Taxonomy" id="569860"/>
    <lineage>
        <taxon>Bacteria</taxon>
        <taxon>Pseudomonadati</taxon>
        <taxon>Pseudomonadota</taxon>
        <taxon>Alphaproteobacteria</taxon>
        <taxon>Hyphomicrobiales</taxon>
        <taxon>Beijerinckiaceae</taxon>
        <taxon>Methylovirgula</taxon>
    </lineage>
</organism>
<dbReference type="InterPro" id="IPR029062">
    <property type="entry name" value="Class_I_gatase-like"/>
</dbReference>
<accession>A0A3D9Z142</accession>
<dbReference type="OrthoDB" id="9803598at2"/>
<dbReference type="PRINTS" id="PR00099">
    <property type="entry name" value="CPSGATASE"/>
</dbReference>
<dbReference type="FunFam" id="3.40.50.880:FF:000003">
    <property type="entry name" value="Anthranilate synthase component II"/>
    <property type="match status" value="1"/>
</dbReference>
<dbReference type="PRINTS" id="PR00097">
    <property type="entry name" value="ANTSNTHASEII"/>
</dbReference>
<dbReference type="SUPFAM" id="SSF52317">
    <property type="entry name" value="Class I glutamine amidotransferase-like"/>
    <property type="match status" value="1"/>
</dbReference>
<dbReference type="Gene3D" id="3.40.50.880">
    <property type="match status" value="1"/>
</dbReference>
<dbReference type="RefSeq" id="WP_115835890.1">
    <property type="nucleotide sequence ID" value="NZ_CP025086.1"/>
</dbReference>
<dbReference type="PROSITE" id="PS51273">
    <property type="entry name" value="GATASE_TYPE_1"/>
    <property type="match status" value="1"/>
</dbReference>
<reference evidence="3 4" key="1">
    <citation type="submission" date="2018-08" db="EMBL/GenBank/DDBJ databases">
        <title>Genomic Encyclopedia of Type Strains, Phase IV (KMG-IV): sequencing the most valuable type-strain genomes for metagenomic binning, comparative biology and taxonomic classification.</title>
        <authorList>
            <person name="Goeker M."/>
        </authorList>
    </citation>
    <scope>NUCLEOTIDE SEQUENCE [LARGE SCALE GENOMIC DNA]</scope>
    <source>
        <strain evidence="3 4">BW863</strain>
    </source>
</reference>
<sequence length="201" mass="21617">MSGQVLVIDNYDSFVFNVARYFEELGRDVAVRRNDEIDIAAIRRAAPAAIVISPGPGTPREAGISEAVVAQLTGEIPILGVCLGHQAIGEVFGGKVVPAKRPLYGRTSRVAHDGTGLFEGLPQPLVVGRYHSLIVEPTAALEAELAIDAVSEEGEIMALSHRAAPVYGVQFHPESILTEFGHALFANFLRLTVERKPRVLV</sequence>
<dbReference type="AlphaFoldDB" id="A0A3D9Z142"/>
<dbReference type="PANTHER" id="PTHR43418:SF4">
    <property type="entry name" value="MULTIFUNCTIONAL TRYPTOPHAN BIOSYNTHESIS PROTEIN"/>
    <property type="match status" value="1"/>
</dbReference>
<evidence type="ECO:0000256" key="1">
    <source>
        <dbReference type="ARBA" id="ARBA00022962"/>
    </source>
</evidence>
<dbReference type="Pfam" id="PF00117">
    <property type="entry name" value="GATase"/>
    <property type="match status" value="1"/>
</dbReference>
<dbReference type="CDD" id="cd01743">
    <property type="entry name" value="GATase1_Anthranilate_Synthase"/>
    <property type="match status" value="1"/>
</dbReference>
<dbReference type="PRINTS" id="PR00096">
    <property type="entry name" value="GATASE"/>
</dbReference>
<gene>
    <name evidence="3" type="ORF">DES32_1348</name>
</gene>
<keyword evidence="4" id="KW-1185">Reference proteome</keyword>
<dbReference type="GO" id="GO:0005829">
    <property type="term" value="C:cytosol"/>
    <property type="evidence" value="ECO:0007669"/>
    <property type="project" value="TreeGrafter"/>
</dbReference>
<proteinExistence type="predicted"/>
<evidence type="ECO:0000313" key="4">
    <source>
        <dbReference type="Proteomes" id="UP000256900"/>
    </source>
</evidence>
<protein>
    <submittedName>
        <fullName evidence="3">Para-aminobenzoate synthetase component 2</fullName>
    </submittedName>
</protein>